<dbReference type="InterPro" id="IPR036884">
    <property type="entry name" value="2Fe-2S-bd_dom_sf"/>
</dbReference>
<comment type="similarity">
    <text evidence="1">Belongs to the xanthine dehydrogenase family.</text>
</comment>
<proteinExistence type="inferred from homology"/>
<dbReference type="Gene3D" id="3.90.1170.50">
    <property type="entry name" value="Aldehyde oxidase/xanthine dehydrogenase, a/b hammerhead"/>
    <property type="match status" value="2"/>
</dbReference>
<dbReference type="SUPFAM" id="SSF47741">
    <property type="entry name" value="CO dehydrogenase ISP C-domain like"/>
    <property type="match status" value="1"/>
</dbReference>
<dbReference type="Pfam" id="PF20256">
    <property type="entry name" value="MoCoBD_2"/>
    <property type="match status" value="1"/>
</dbReference>
<keyword evidence="5" id="KW-0408">Iron</keyword>
<dbReference type="Gene3D" id="3.10.20.30">
    <property type="match status" value="1"/>
</dbReference>
<sequence>MDVTVNGSPVPATPETTLDQLVRDDLDLTGTKVVCGTGVCGACTVLVDATPTLSCVTPCATVDGRNITTVEGLGGDHPVQRAFAVEDALQCGYCTPGMVVAAASFVDRWRAEHGDTPPHRDEVTAALAGHLCRCGAYPGIIAAVTAACTGRYDPHRPLSPAPRTEAPAKVTGQARYTTDIRLPNQQVGVIVRSPHAHARIEGIKAPADVPLVRLRSEGATVRYVGQPVAAVAAPTDVEARRRAAEVSVQYTPLPAVLTEEQARAEDAPQVYPEGRQRKRAPLSSEAPQGPVPWTGNLRGPAGMSWRPTAAARRTAATGPDSGVLVTGSYTTSAQTHTPFEPHCCVAHWETNGTVRLYVSTQSVRRLARAVARRWELPVERVRVHSDHVGGGFGAKAGLTSDVIAAVDLARHTGTPVRVTLSRREELTDGGHRPATRIDLALATDAEGGLSGLTMDSYGSGGVSVGSNAATLARFVYGHAPRRLRDYDVLTHHPPATPFRGPGGPPMTWALEQAVDEAAYSLGVDPLDLRRRWDGNPKRQRLYDWAGRLPSWRDRPTRGSRPGRLRRGVGLACANWLYLLDPATRVELSVDDGLLVARTATQDIGTGSRTVLVNTLATELGLPSERIRVEVGDSAHTHGPAAIGSCSTPSLAPAAADAARRLRRALNTPTDAPVRLDTATAQGVSVVGRRRRDRGGYVTPFPVDGVAIGRGFAGAVLVTQVEVDTRLGTIRPLRVDCGISAGRIHAERLARNQCEGGVIQGVGYALYEQRTVDPTSGTVLSTNLDDYQIPGIADTPEIDVHFHTDGWDHVRGGGVGLGEVSTVAVAASIGNAVHNATGWRPRSTPILPEQVLHGLEEQS</sequence>
<dbReference type="Gene3D" id="1.10.150.120">
    <property type="entry name" value="[2Fe-2S]-binding domain"/>
    <property type="match status" value="1"/>
</dbReference>
<dbReference type="Pfam" id="PF00111">
    <property type="entry name" value="Fer2"/>
    <property type="match status" value="1"/>
</dbReference>
<evidence type="ECO:0000256" key="3">
    <source>
        <dbReference type="ARBA" id="ARBA00022723"/>
    </source>
</evidence>
<dbReference type="PANTHER" id="PTHR11908">
    <property type="entry name" value="XANTHINE DEHYDROGENASE"/>
    <property type="match status" value="1"/>
</dbReference>
<dbReference type="Pfam" id="PF01799">
    <property type="entry name" value="Fer2_2"/>
    <property type="match status" value="1"/>
</dbReference>
<evidence type="ECO:0000256" key="6">
    <source>
        <dbReference type="SAM" id="MobiDB-lite"/>
    </source>
</evidence>
<dbReference type="PROSITE" id="PS00197">
    <property type="entry name" value="2FE2S_FER_1"/>
    <property type="match status" value="1"/>
</dbReference>
<name>A0ABU2H8V2_9ACTN</name>
<keyword evidence="2" id="KW-0500">Molybdenum</keyword>
<protein>
    <submittedName>
        <fullName evidence="8">Molybdopterin-dependent oxidoreductase</fullName>
    </submittedName>
</protein>
<dbReference type="PROSITE" id="PS51085">
    <property type="entry name" value="2FE2S_FER_2"/>
    <property type="match status" value="1"/>
</dbReference>
<evidence type="ECO:0000256" key="4">
    <source>
        <dbReference type="ARBA" id="ARBA00023002"/>
    </source>
</evidence>
<evidence type="ECO:0000313" key="9">
    <source>
        <dbReference type="Proteomes" id="UP001250214"/>
    </source>
</evidence>
<evidence type="ECO:0000259" key="7">
    <source>
        <dbReference type="PROSITE" id="PS51085"/>
    </source>
</evidence>
<dbReference type="PANTHER" id="PTHR11908:SF132">
    <property type="entry name" value="ALDEHYDE OXIDASE 1-RELATED"/>
    <property type="match status" value="1"/>
</dbReference>
<dbReference type="Proteomes" id="UP001250214">
    <property type="component" value="Unassembled WGS sequence"/>
</dbReference>
<dbReference type="EMBL" id="JAVLVT010000005">
    <property type="protein sequence ID" value="MDS1271024.1"/>
    <property type="molecule type" value="Genomic_DNA"/>
</dbReference>
<evidence type="ECO:0000256" key="2">
    <source>
        <dbReference type="ARBA" id="ARBA00022505"/>
    </source>
</evidence>
<dbReference type="Pfam" id="PF02738">
    <property type="entry name" value="MoCoBD_1"/>
    <property type="match status" value="1"/>
</dbReference>
<feature type="compositionally biased region" description="Low complexity" evidence="6">
    <location>
        <begin position="306"/>
        <end position="317"/>
    </location>
</feature>
<keyword evidence="4" id="KW-0560">Oxidoreductase</keyword>
<dbReference type="InterPro" id="IPR016208">
    <property type="entry name" value="Ald_Oxase/xanthine_DH-like"/>
</dbReference>
<evidence type="ECO:0000313" key="8">
    <source>
        <dbReference type="EMBL" id="MDS1271024.1"/>
    </source>
</evidence>
<dbReference type="InterPro" id="IPR000674">
    <property type="entry name" value="Ald_Oxase/Xan_DH_a/b"/>
</dbReference>
<keyword evidence="3" id="KW-0479">Metal-binding</keyword>
<dbReference type="InterPro" id="IPR006058">
    <property type="entry name" value="2Fe2S_fd_BS"/>
</dbReference>
<feature type="region of interest" description="Disordered" evidence="6">
    <location>
        <begin position="261"/>
        <end position="319"/>
    </location>
</feature>
<dbReference type="InterPro" id="IPR046867">
    <property type="entry name" value="AldOxase/xan_DH_MoCoBD2"/>
</dbReference>
<dbReference type="SMART" id="SM01008">
    <property type="entry name" value="Ald_Xan_dh_C"/>
    <property type="match status" value="1"/>
</dbReference>
<dbReference type="InterPro" id="IPR036856">
    <property type="entry name" value="Ald_Oxase/Xan_DH_a/b_sf"/>
</dbReference>
<dbReference type="InterPro" id="IPR037165">
    <property type="entry name" value="AldOxase/xan_DH_Mopterin-bd_sf"/>
</dbReference>
<accession>A0ABU2H8V2</accession>
<dbReference type="InterPro" id="IPR001041">
    <property type="entry name" value="2Fe-2S_ferredoxin-type"/>
</dbReference>
<dbReference type="InterPro" id="IPR012675">
    <property type="entry name" value="Beta-grasp_dom_sf"/>
</dbReference>
<comment type="caution">
    <text evidence="8">The sequence shown here is derived from an EMBL/GenBank/DDBJ whole genome shotgun (WGS) entry which is preliminary data.</text>
</comment>
<gene>
    <name evidence="8" type="ORF">RIF23_12015</name>
</gene>
<dbReference type="RefSeq" id="WP_310912576.1">
    <property type="nucleotide sequence ID" value="NZ_JAVLVT010000005.1"/>
</dbReference>
<dbReference type="Gene3D" id="3.30.365.10">
    <property type="entry name" value="Aldehyde oxidase/xanthine dehydrogenase, molybdopterin binding domain"/>
    <property type="match status" value="4"/>
</dbReference>
<evidence type="ECO:0000256" key="1">
    <source>
        <dbReference type="ARBA" id="ARBA00006849"/>
    </source>
</evidence>
<feature type="domain" description="2Fe-2S ferredoxin-type" evidence="7">
    <location>
        <begin position="1"/>
        <end position="73"/>
    </location>
</feature>
<reference evidence="9" key="1">
    <citation type="submission" date="2023-07" db="EMBL/GenBank/DDBJ databases">
        <title>Novel species in the genus Lipingzhangella isolated from Sambhar Salt Lake.</title>
        <authorList>
            <person name="Jiya N."/>
            <person name="Kajale S."/>
            <person name="Sharma A."/>
        </authorList>
    </citation>
    <scope>NUCLEOTIDE SEQUENCE [LARGE SCALE GENOMIC DNA]</scope>
    <source>
        <strain evidence="9">LS1_29</strain>
    </source>
</reference>
<dbReference type="InterPro" id="IPR036010">
    <property type="entry name" value="2Fe-2S_ferredoxin-like_sf"/>
</dbReference>
<dbReference type="InterPro" id="IPR008274">
    <property type="entry name" value="AldOxase/xan_DH_MoCoBD1"/>
</dbReference>
<dbReference type="SUPFAM" id="SSF56003">
    <property type="entry name" value="Molybdenum cofactor-binding domain"/>
    <property type="match status" value="1"/>
</dbReference>
<organism evidence="8 9">
    <name type="scientific">Lipingzhangella rawalii</name>
    <dbReference type="NCBI Taxonomy" id="2055835"/>
    <lineage>
        <taxon>Bacteria</taxon>
        <taxon>Bacillati</taxon>
        <taxon>Actinomycetota</taxon>
        <taxon>Actinomycetes</taxon>
        <taxon>Streptosporangiales</taxon>
        <taxon>Nocardiopsidaceae</taxon>
        <taxon>Lipingzhangella</taxon>
    </lineage>
</organism>
<keyword evidence="9" id="KW-1185">Reference proteome</keyword>
<evidence type="ECO:0000256" key="5">
    <source>
        <dbReference type="ARBA" id="ARBA00023004"/>
    </source>
</evidence>
<dbReference type="InterPro" id="IPR002888">
    <property type="entry name" value="2Fe-2S-bd"/>
</dbReference>
<dbReference type="SUPFAM" id="SSF54292">
    <property type="entry name" value="2Fe-2S ferredoxin-like"/>
    <property type="match status" value="1"/>
</dbReference>
<dbReference type="SUPFAM" id="SSF54665">
    <property type="entry name" value="CO dehydrogenase molybdoprotein N-domain-like"/>
    <property type="match status" value="1"/>
</dbReference>